<protein>
    <submittedName>
        <fullName evidence="8">Anaerobic ribonucleoside-triphosphate reductase</fullName>
    </submittedName>
</protein>
<evidence type="ECO:0000259" key="6">
    <source>
        <dbReference type="PROSITE" id="PS51149"/>
    </source>
</evidence>
<accession>A0A6B9X154</accession>
<dbReference type="GO" id="GO:0006260">
    <property type="term" value="P:DNA replication"/>
    <property type="evidence" value="ECO:0007669"/>
    <property type="project" value="InterPro"/>
</dbReference>
<dbReference type="GO" id="GO:0004748">
    <property type="term" value="F:ribonucleoside-diphosphate reductase activity, thioredoxin disulfide as acceptor"/>
    <property type="evidence" value="ECO:0007669"/>
    <property type="project" value="TreeGrafter"/>
</dbReference>
<sequence length="712" mass="79619">MKVVKRDGREEFYNGIKVIKAAESALLESGHTEEEAYRIACAVNEVVANNLPTDQCTISVKNIHILVEDALMDMGLKCAAREYIQYRQTRDNNREAGGKLLADISGFLDRTCDEFTKENANKPTNHVHTHRDLLAGILSKHLASTQILPDRVSEEHNKGFIHVHDLDYLISPLTNCCLVNYPDMLENGFNIGNAHVSKPKSIGVATTILSQISSAVASAQYGGQTMSHIDHYLAQYAEATYEKNLKFCQEHWLPDAETVAMQMTDKDVFDSMQTLLYQINTLTSVNGQTPFITLSLGLDTSVFGRMITKNYLKVHKMGLGEERITPVFPKVLFFLEEGVNMNPGDPNYDLKRLALECCAERIYPDFVSVPLNRKVTGSTDGKVTSMGCRSFLSKYNDLETGEEKYLGRFNLGVVSLNLPMIAAKAKTEGVDFFAVLDEYLDLAYEAHLVRVNRLKGTKAGQNPIMWCEGALARLDPEESIDKLFYDGYASISIGYIGVYETCQILGREGDKALALGILQHMRDACERYKKESRLAFSLYGTPSESLCYKAATCLDREYPEVLKHEHEYLTNSFHQPVWINSSPFDKWEYEEGFAMISSGGNIGYVETPNLKNNLDALEALVDFGYKHIMYFGINQPVDKCLKCGFSGEFSATAKGFCCPACGCHDEQYISVIRRVSGYLSSPNSRPYNTGKQAEVIERVKHVGNVDCCPLSK</sequence>
<dbReference type="Pfam" id="PF03477">
    <property type="entry name" value="ATP-cone"/>
    <property type="match status" value="1"/>
</dbReference>
<gene>
    <name evidence="8" type="ORF">naswa_205</name>
</gene>
<dbReference type="PROSITE" id="PS51149">
    <property type="entry name" value="GLY_RADICAL_2"/>
    <property type="match status" value="1"/>
</dbReference>
<organism evidence="8 9">
    <name type="scientific">Escherichia phage naswa</name>
    <dbReference type="NCBI Taxonomy" id="2696428"/>
    <lineage>
        <taxon>Viruses</taxon>
        <taxon>Duplodnaviria</taxon>
        <taxon>Heunggongvirae</taxon>
        <taxon>Uroviricota</taxon>
        <taxon>Caudoviricetes</taxon>
        <taxon>Vequintavirinae</taxon>
        <taxon>Vequintavirus</taxon>
        <taxon>Vequintavirus murica</taxon>
    </lineage>
</organism>
<evidence type="ECO:0000256" key="5">
    <source>
        <dbReference type="PROSITE-ProRule" id="PRU00493"/>
    </source>
</evidence>
<dbReference type="InterPro" id="IPR012833">
    <property type="entry name" value="NrdD"/>
</dbReference>
<dbReference type="GO" id="GO:0009265">
    <property type="term" value="P:2'-deoxyribonucleotide biosynthetic process"/>
    <property type="evidence" value="ECO:0007669"/>
    <property type="project" value="TreeGrafter"/>
</dbReference>
<dbReference type="PANTHER" id="PTHR21075:SF0">
    <property type="entry name" value="ANAEROBIC RIBONUCLEOSIDE-TRIPHOSPHATE REDUCTASE"/>
    <property type="match status" value="1"/>
</dbReference>
<dbReference type="GO" id="GO:0008998">
    <property type="term" value="F:ribonucleoside-triphosphate reductase (thioredoxin) activity"/>
    <property type="evidence" value="ECO:0007669"/>
    <property type="project" value="InterPro"/>
</dbReference>
<feature type="domain" description="ATP-cone" evidence="7">
    <location>
        <begin position="1"/>
        <end position="94"/>
    </location>
</feature>
<evidence type="ECO:0000256" key="3">
    <source>
        <dbReference type="ARBA" id="ARBA00022840"/>
    </source>
</evidence>
<dbReference type="PROSITE" id="PS51161">
    <property type="entry name" value="ATP_CONE"/>
    <property type="match status" value="1"/>
</dbReference>
<evidence type="ECO:0000256" key="4">
    <source>
        <dbReference type="PROSITE-ProRule" id="PRU00492"/>
    </source>
</evidence>
<evidence type="ECO:0000256" key="2">
    <source>
        <dbReference type="ARBA" id="ARBA00022818"/>
    </source>
</evidence>
<dbReference type="GO" id="GO:0005524">
    <property type="term" value="F:ATP binding"/>
    <property type="evidence" value="ECO:0007669"/>
    <property type="project" value="UniProtKB-UniRule"/>
</dbReference>
<keyword evidence="1 4" id="KW-0547">Nucleotide-binding</keyword>
<reference evidence="9" key="1">
    <citation type="submission" date="2019-12" db="EMBL/GenBank/DDBJ databases">
        <authorList>
            <person name="Olsen N.S."/>
            <person name="Junco L.M.F."/>
            <person name="Kot W."/>
            <person name="Hansen L.H."/>
        </authorList>
    </citation>
    <scope>NUCLEOTIDE SEQUENCE [LARGE SCALE GENOMIC DNA]</scope>
</reference>
<proteinExistence type="predicted"/>
<dbReference type="InterPro" id="IPR005144">
    <property type="entry name" value="ATP-cone_dom"/>
</dbReference>
<feature type="domain" description="Glycine radical" evidence="6">
    <location>
        <begin position="579"/>
        <end position="704"/>
    </location>
</feature>
<feature type="modified residue" description="Glycine radical" evidence="5">
    <location>
        <position position="677"/>
    </location>
</feature>
<dbReference type="PANTHER" id="PTHR21075">
    <property type="entry name" value="ANAEROBIC RIBONUCLEOSIDE-TRIPHOSPHATE REDUCTASE"/>
    <property type="match status" value="1"/>
</dbReference>
<dbReference type="NCBIfam" id="NF006732">
    <property type="entry name" value="PRK09263.1"/>
    <property type="match status" value="1"/>
</dbReference>
<dbReference type="EMBL" id="MN850595">
    <property type="protein sequence ID" value="QHR69019.1"/>
    <property type="molecule type" value="Genomic_DNA"/>
</dbReference>
<evidence type="ECO:0000313" key="8">
    <source>
        <dbReference type="EMBL" id="QHR69019.1"/>
    </source>
</evidence>
<dbReference type="NCBIfam" id="TIGR02487">
    <property type="entry name" value="NrdD"/>
    <property type="match status" value="1"/>
</dbReference>
<evidence type="ECO:0000256" key="1">
    <source>
        <dbReference type="ARBA" id="ARBA00022741"/>
    </source>
</evidence>
<dbReference type="Pfam" id="PF13597">
    <property type="entry name" value="NRDD"/>
    <property type="match status" value="1"/>
</dbReference>
<evidence type="ECO:0000259" key="7">
    <source>
        <dbReference type="PROSITE" id="PS51161"/>
    </source>
</evidence>
<evidence type="ECO:0000313" key="9">
    <source>
        <dbReference type="Proteomes" id="UP000464852"/>
    </source>
</evidence>
<dbReference type="InterPro" id="IPR001150">
    <property type="entry name" value="Gly_radical"/>
</dbReference>
<keyword evidence="2 5" id="KW-0556">Organic radical</keyword>
<keyword evidence="3 4" id="KW-0067">ATP-binding</keyword>
<dbReference type="Proteomes" id="UP000464852">
    <property type="component" value="Genome"/>
</dbReference>
<dbReference type="SUPFAM" id="SSF51998">
    <property type="entry name" value="PFL-like glycyl radical enzymes"/>
    <property type="match status" value="1"/>
</dbReference>
<dbReference type="Gene3D" id="3.20.70.20">
    <property type="match status" value="1"/>
</dbReference>
<name>A0A6B9X154_9CAUD</name>